<dbReference type="AlphaFoldDB" id="A0A0S4IPP8"/>
<reference evidence="3" key="1">
    <citation type="submission" date="2015-09" db="EMBL/GenBank/DDBJ databases">
        <authorList>
            <consortium name="Pathogen Informatics"/>
        </authorList>
    </citation>
    <scope>NUCLEOTIDE SEQUENCE [LARGE SCALE GENOMIC DNA]</scope>
    <source>
        <strain evidence="3">Lake Konstanz</strain>
    </source>
</reference>
<dbReference type="InterPro" id="IPR040454">
    <property type="entry name" value="TF_IIIC_Tfc1/Sfc1"/>
</dbReference>
<dbReference type="Proteomes" id="UP000051952">
    <property type="component" value="Unassembled WGS sequence"/>
</dbReference>
<dbReference type="GO" id="GO:0001002">
    <property type="term" value="F:RNA polymerase III type 1 promoter sequence-specific DNA binding"/>
    <property type="evidence" value="ECO:0007669"/>
    <property type="project" value="TreeGrafter"/>
</dbReference>
<dbReference type="InterPro" id="IPR019136">
    <property type="entry name" value="TF_IIIC_su-5_HTH"/>
</dbReference>
<dbReference type="PANTHER" id="PTHR13230:SF5">
    <property type="entry name" value="GENERAL TRANSCRIPTION FACTOR 3C POLYPEPTIDE 5"/>
    <property type="match status" value="1"/>
</dbReference>
<evidence type="ECO:0000313" key="3">
    <source>
        <dbReference type="Proteomes" id="UP000051952"/>
    </source>
</evidence>
<gene>
    <name evidence="2" type="ORF">BSAL_59220</name>
</gene>
<sequence length="423" mass="47768">MKGEQHLSYACSAVNGTLLKVKTRTTIRRIRQTSTNEFVTESIVNREVTSATWLSTPVIRECRISRPIDYIALPHSLAALQNTGDTHERKKSRIDNTAVTPEGDLFAPRNFVSSRILPSFDFYFDSEERKVGVNSKGKVEKAYIASTCVSMEHSLPPLPLHQHVEYVEAHRNSPEVRVLSKLLAQRPIWSATELLSAMKRSGECPTGHLNITVMKCLTYTVHKGPFSGLRISYDCNPTSNEEFAVLQNIVLRISRTEALGVALRDTSRINNIKGILDLCPSHQETSPNPSRFLCVSTMQSWSRRFVASGNLWCKLQIIDLMDHPAFAREAQRYISYAPQFGFYTEESMKILSRIAEDQLRMLVMTHIPEVLKTIDTQQPELFGVTSTSDGSCNEDDIDDDAFDHNALHSKRARDAEDELDFSE</sequence>
<dbReference type="Pfam" id="PF09734">
    <property type="entry name" value="Tau95"/>
    <property type="match status" value="1"/>
</dbReference>
<name>A0A0S4IPP8_BODSA</name>
<evidence type="ECO:0000313" key="2">
    <source>
        <dbReference type="EMBL" id="CUF09609.1"/>
    </source>
</evidence>
<dbReference type="VEuPathDB" id="TriTrypDB:BSAL_59220"/>
<dbReference type="PANTHER" id="PTHR13230">
    <property type="entry name" value="GENERAL TRANSCRIPTION FACTOR IIIC, POLYPEPTIDE 5"/>
    <property type="match status" value="1"/>
</dbReference>
<proteinExistence type="predicted"/>
<organism evidence="2 3">
    <name type="scientific">Bodo saltans</name>
    <name type="common">Flagellated protozoan</name>
    <dbReference type="NCBI Taxonomy" id="75058"/>
    <lineage>
        <taxon>Eukaryota</taxon>
        <taxon>Discoba</taxon>
        <taxon>Euglenozoa</taxon>
        <taxon>Kinetoplastea</taxon>
        <taxon>Metakinetoplastina</taxon>
        <taxon>Eubodonida</taxon>
        <taxon>Bodonidae</taxon>
        <taxon>Bodo</taxon>
    </lineage>
</organism>
<keyword evidence="3" id="KW-1185">Reference proteome</keyword>
<feature type="domain" description="Transcription factor IIIC subunit 5 HTH" evidence="1">
    <location>
        <begin position="139"/>
        <end position="252"/>
    </location>
</feature>
<dbReference type="GO" id="GO:0000127">
    <property type="term" value="C:transcription factor TFIIIC complex"/>
    <property type="evidence" value="ECO:0007669"/>
    <property type="project" value="InterPro"/>
</dbReference>
<dbReference type="EMBL" id="CYKH01000239">
    <property type="protein sequence ID" value="CUF09609.1"/>
    <property type="molecule type" value="Genomic_DNA"/>
</dbReference>
<accession>A0A0S4IPP8</accession>
<dbReference type="OrthoDB" id="5598268at2759"/>
<evidence type="ECO:0000259" key="1">
    <source>
        <dbReference type="Pfam" id="PF09734"/>
    </source>
</evidence>
<dbReference type="GO" id="GO:0006384">
    <property type="term" value="P:transcription initiation at RNA polymerase III promoter"/>
    <property type="evidence" value="ECO:0007669"/>
    <property type="project" value="InterPro"/>
</dbReference>
<protein>
    <recommendedName>
        <fullName evidence="1">Transcription factor IIIC subunit 5 HTH domain-containing protein</fullName>
    </recommendedName>
</protein>
<dbReference type="GO" id="GO:0001003">
    <property type="term" value="F:RNA polymerase III type 2 promoter sequence-specific DNA binding"/>
    <property type="evidence" value="ECO:0007669"/>
    <property type="project" value="TreeGrafter"/>
</dbReference>